<dbReference type="SUPFAM" id="SSF103473">
    <property type="entry name" value="MFS general substrate transporter"/>
    <property type="match status" value="1"/>
</dbReference>
<dbReference type="AlphaFoldDB" id="A0A8H7U538"/>
<organism evidence="9 10">
    <name type="scientific">Rhodonia placenta</name>
    <dbReference type="NCBI Taxonomy" id="104341"/>
    <lineage>
        <taxon>Eukaryota</taxon>
        <taxon>Fungi</taxon>
        <taxon>Dikarya</taxon>
        <taxon>Basidiomycota</taxon>
        <taxon>Agaricomycotina</taxon>
        <taxon>Agaricomycetes</taxon>
        <taxon>Polyporales</taxon>
        <taxon>Adustoporiaceae</taxon>
        <taxon>Rhodonia</taxon>
    </lineage>
</organism>
<keyword evidence="5 7" id="KW-0472">Membrane</keyword>
<dbReference type="GO" id="GO:0046943">
    <property type="term" value="F:carboxylic acid transmembrane transporter activity"/>
    <property type="evidence" value="ECO:0007669"/>
    <property type="project" value="TreeGrafter"/>
</dbReference>
<feature type="transmembrane region" description="Helical" evidence="7">
    <location>
        <begin position="156"/>
        <end position="184"/>
    </location>
</feature>
<feature type="transmembrane region" description="Helical" evidence="7">
    <location>
        <begin position="87"/>
        <end position="106"/>
    </location>
</feature>
<dbReference type="PROSITE" id="PS51257">
    <property type="entry name" value="PROKAR_LIPOPROTEIN"/>
    <property type="match status" value="1"/>
</dbReference>
<evidence type="ECO:0000256" key="3">
    <source>
        <dbReference type="ARBA" id="ARBA00022692"/>
    </source>
</evidence>
<dbReference type="GO" id="GO:0005886">
    <property type="term" value="C:plasma membrane"/>
    <property type="evidence" value="ECO:0007669"/>
    <property type="project" value="TreeGrafter"/>
</dbReference>
<evidence type="ECO:0000256" key="1">
    <source>
        <dbReference type="ARBA" id="ARBA00004141"/>
    </source>
</evidence>
<dbReference type="FunFam" id="1.20.1250.20:FF:000140">
    <property type="entry name" value="Putative MFS phospholipid transporter"/>
    <property type="match status" value="1"/>
</dbReference>
<feature type="domain" description="Major facilitator superfamily (MFS) profile" evidence="8">
    <location>
        <begin position="15"/>
        <end position="443"/>
    </location>
</feature>
<feature type="compositionally biased region" description="Basic and acidic residues" evidence="6">
    <location>
        <begin position="484"/>
        <end position="499"/>
    </location>
</feature>
<feature type="transmembrane region" description="Helical" evidence="7">
    <location>
        <begin position="53"/>
        <end position="75"/>
    </location>
</feature>
<sequence>MTVKGKKKGLSQVSLIFACGTALFSDGYANGVIGNVPLVLTRIYGKEEVNKHNYSQTLSGVAFAGMIVGMLVFGYMSDRLGRKFGMMLATGIVAVFSGLSAASSGAHHSVGGMLSMLSAMRFVVGIGIGAEYPCGSVAASEQSEEPTISKMAQHRWLALSTNTMIDFGFVVASFVPLVLYWIFGADHLRAVWRLSLGLGVIPAVLVFLWRLNMEEPTRYKKDSMARAKTPYWLVVRRYWKDLLAISTTWFIYDFITHLTALLPALQFDIYSSIVVDNITGNASSLSIVFGWSVVINLFYMPGTICGAFLIDYLGPKYTMILGLLCQAIIGFMMSGLYVQLTDHIAAFAVLYGIFLSFGELGPGNCTGMLAVKTGPTAIRGQFYGIAAAVGKVGAFIGTWVFPIIIDRFGGSNTVRGNTGPFWIGSGLAILSALITLFFIRPLTHDGMAEEDRKFREYLESNGYDTSQMGLPEAETETSWSDGGSDEKHADGVDEKVTEV</sequence>
<dbReference type="PROSITE" id="PS50850">
    <property type="entry name" value="MFS"/>
    <property type="match status" value="1"/>
</dbReference>
<keyword evidence="2" id="KW-0813">Transport</keyword>
<feature type="transmembrane region" description="Helical" evidence="7">
    <location>
        <begin position="242"/>
        <end position="265"/>
    </location>
</feature>
<feature type="transmembrane region" description="Helical" evidence="7">
    <location>
        <begin position="190"/>
        <end position="211"/>
    </location>
</feature>
<reference evidence="9" key="2">
    <citation type="journal article" name="Front. Microbiol.">
        <title>Degradative Capacity of Two Strains of Rhodonia placenta: From Phenotype to Genotype.</title>
        <authorList>
            <person name="Kolle M."/>
            <person name="Horta M.A.C."/>
            <person name="Nowrousian M."/>
            <person name="Ohm R.A."/>
            <person name="Benz J.P."/>
            <person name="Pilgard A."/>
        </authorList>
    </citation>
    <scope>NUCLEOTIDE SEQUENCE</scope>
    <source>
        <strain evidence="9">FPRL280</strain>
    </source>
</reference>
<dbReference type="InterPro" id="IPR036259">
    <property type="entry name" value="MFS_trans_sf"/>
</dbReference>
<feature type="transmembrane region" description="Helical" evidence="7">
    <location>
        <begin position="421"/>
        <end position="439"/>
    </location>
</feature>
<dbReference type="PANTHER" id="PTHR23508">
    <property type="entry name" value="CARBOXYLIC ACID TRANSPORTER PROTEIN HOMOLOG"/>
    <property type="match status" value="1"/>
</dbReference>
<comment type="subcellular location">
    <subcellularLocation>
        <location evidence="1">Membrane</location>
        <topology evidence="1">Multi-pass membrane protein</topology>
    </subcellularLocation>
</comment>
<feature type="transmembrane region" description="Helical" evidence="7">
    <location>
        <begin position="112"/>
        <end position="135"/>
    </location>
</feature>
<accession>A0A8H7U538</accession>
<evidence type="ECO:0000256" key="4">
    <source>
        <dbReference type="ARBA" id="ARBA00022989"/>
    </source>
</evidence>
<dbReference type="Proteomes" id="UP000639403">
    <property type="component" value="Unassembled WGS sequence"/>
</dbReference>
<feature type="transmembrane region" description="Helical" evidence="7">
    <location>
        <begin position="285"/>
        <end position="310"/>
    </location>
</feature>
<evidence type="ECO:0000256" key="6">
    <source>
        <dbReference type="SAM" id="MobiDB-lite"/>
    </source>
</evidence>
<dbReference type="PANTHER" id="PTHR23508:SF10">
    <property type="entry name" value="CARBOXYLIC ACID TRANSPORTER PROTEIN HOMOLOG"/>
    <property type="match status" value="1"/>
</dbReference>
<keyword evidence="3 7" id="KW-0812">Transmembrane</keyword>
<protein>
    <recommendedName>
        <fullName evidence="8">Major facilitator superfamily (MFS) profile domain-containing protein</fullName>
    </recommendedName>
</protein>
<evidence type="ECO:0000256" key="2">
    <source>
        <dbReference type="ARBA" id="ARBA00022448"/>
    </source>
</evidence>
<name>A0A8H7U538_9APHY</name>
<evidence type="ECO:0000256" key="5">
    <source>
        <dbReference type="ARBA" id="ARBA00023136"/>
    </source>
</evidence>
<dbReference type="Pfam" id="PF00083">
    <property type="entry name" value="Sugar_tr"/>
    <property type="match status" value="2"/>
</dbReference>
<reference evidence="9" key="1">
    <citation type="submission" date="2020-11" db="EMBL/GenBank/DDBJ databases">
        <authorList>
            <person name="Koelle M."/>
            <person name="Horta M.A.C."/>
            <person name="Nowrousian M."/>
            <person name="Ohm R.A."/>
            <person name="Benz P."/>
            <person name="Pilgard A."/>
        </authorList>
    </citation>
    <scope>NUCLEOTIDE SEQUENCE</scope>
    <source>
        <strain evidence="9">FPRL280</strain>
    </source>
</reference>
<dbReference type="EMBL" id="JADOXO010000025">
    <property type="protein sequence ID" value="KAF9818852.1"/>
    <property type="molecule type" value="Genomic_DNA"/>
</dbReference>
<feature type="transmembrane region" description="Helical" evidence="7">
    <location>
        <begin position="344"/>
        <end position="361"/>
    </location>
</feature>
<evidence type="ECO:0000259" key="8">
    <source>
        <dbReference type="PROSITE" id="PS50850"/>
    </source>
</evidence>
<feature type="transmembrane region" description="Helical" evidence="7">
    <location>
        <begin position="382"/>
        <end position="401"/>
    </location>
</feature>
<feature type="region of interest" description="Disordered" evidence="6">
    <location>
        <begin position="463"/>
        <end position="499"/>
    </location>
</feature>
<feature type="transmembrane region" description="Helical" evidence="7">
    <location>
        <begin position="317"/>
        <end position="338"/>
    </location>
</feature>
<evidence type="ECO:0000256" key="7">
    <source>
        <dbReference type="SAM" id="Phobius"/>
    </source>
</evidence>
<gene>
    <name evidence="9" type="ORF">IEO21_02508</name>
</gene>
<dbReference type="InterPro" id="IPR005828">
    <property type="entry name" value="MFS_sugar_transport-like"/>
</dbReference>
<comment type="caution">
    <text evidence="9">The sequence shown here is derived from an EMBL/GenBank/DDBJ whole genome shotgun (WGS) entry which is preliminary data.</text>
</comment>
<proteinExistence type="predicted"/>
<dbReference type="Gene3D" id="1.20.1250.20">
    <property type="entry name" value="MFS general substrate transporter like domains"/>
    <property type="match status" value="1"/>
</dbReference>
<evidence type="ECO:0000313" key="9">
    <source>
        <dbReference type="EMBL" id="KAF9818852.1"/>
    </source>
</evidence>
<evidence type="ECO:0000313" key="10">
    <source>
        <dbReference type="Proteomes" id="UP000639403"/>
    </source>
</evidence>
<keyword evidence="4 7" id="KW-1133">Transmembrane helix</keyword>
<dbReference type="InterPro" id="IPR020846">
    <property type="entry name" value="MFS_dom"/>
</dbReference>